<proteinExistence type="inferred from homology"/>
<comment type="caution">
    <text evidence="2">The sequence shown here is derived from an EMBL/GenBank/DDBJ whole genome shotgun (WGS) entry which is preliminary data.</text>
</comment>
<organism evidence="2 3">
    <name type="scientific">Pontibacter burrus</name>
    <dbReference type="NCBI Taxonomy" id="2704466"/>
    <lineage>
        <taxon>Bacteria</taxon>
        <taxon>Pseudomonadati</taxon>
        <taxon>Bacteroidota</taxon>
        <taxon>Cytophagia</taxon>
        <taxon>Cytophagales</taxon>
        <taxon>Hymenobacteraceae</taxon>
        <taxon>Pontibacter</taxon>
    </lineage>
</organism>
<dbReference type="Proteomes" id="UP000474777">
    <property type="component" value="Unassembled WGS sequence"/>
</dbReference>
<dbReference type="Pfam" id="PF01042">
    <property type="entry name" value="Ribonuc_L-PSP"/>
    <property type="match status" value="1"/>
</dbReference>
<dbReference type="PANTHER" id="PTHR11803">
    <property type="entry name" value="2-IMINOBUTANOATE/2-IMINOPROPANOATE DEAMINASE RIDA"/>
    <property type="match status" value="1"/>
</dbReference>
<dbReference type="Gene3D" id="3.30.1330.40">
    <property type="entry name" value="RutC-like"/>
    <property type="match status" value="1"/>
</dbReference>
<evidence type="ECO:0000313" key="3">
    <source>
        <dbReference type="Proteomes" id="UP000474777"/>
    </source>
</evidence>
<accession>A0A6B3LWH3</accession>
<dbReference type="FunFam" id="3.30.1330.40:FF:000001">
    <property type="entry name" value="L-PSP family endoribonuclease"/>
    <property type="match status" value="1"/>
</dbReference>
<keyword evidence="3" id="KW-1185">Reference proteome</keyword>
<evidence type="ECO:0000256" key="1">
    <source>
        <dbReference type="ARBA" id="ARBA00010552"/>
    </source>
</evidence>
<dbReference type="InterPro" id="IPR006056">
    <property type="entry name" value="RidA"/>
</dbReference>
<dbReference type="EMBL" id="JAAGWD010000004">
    <property type="protein sequence ID" value="NEM98228.1"/>
    <property type="molecule type" value="Genomic_DNA"/>
</dbReference>
<dbReference type="GO" id="GO:0005829">
    <property type="term" value="C:cytosol"/>
    <property type="evidence" value="ECO:0007669"/>
    <property type="project" value="TreeGrafter"/>
</dbReference>
<protein>
    <submittedName>
        <fullName evidence="2">RidA family protein</fullName>
    </submittedName>
</protein>
<dbReference type="CDD" id="cd00448">
    <property type="entry name" value="YjgF_YER057c_UK114_family"/>
    <property type="match status" value="1"/>
</dbReference>
<evidence type="ECO:0000313" key="2">
    <source>
        <dbReference type="EMBL" id="NEM98228.1"/>
    </source>
</evidence>
<comment type="similarity">
    <text evidence="1">Belongs to the RutC family.</text>
</comment>
<dbReference type="AlphaFoldDB" id="A0A6B3LWH3"/>
<dbReference type="GO" id="GO:0019239">
    <property type="term" value="F:deaminase activity"/>
    <property type="evidence" value="ECO:0007669"/>
    <property type="project" value="TreeGrafter"/>
</dbReference>
<gene>
    <name evidence="2" type="ORF">GXP69_11025</name>
</gene>
<dbReference type="PANTHER" id="PTHR11803:SF58">
    <property type="entry name" value="PROTEIN HMF1-RELATED"/>
    <property type="match status" value="1"/>
</dbReference>
<sequence length="126" mass="13381">MSRKAFTAEGAVSVGPYSHAVETGNLLYLSGQTPIDAATGKLVEGDISAQTKQCFINLFAVLKAAGLTPDDVVKVNVFLTDMANFEAMNEVYKTQFTTPYPARTTIGVAALPLGAQVEIELIAARK</sequence>
<name>A0A6B3LWH3_9BACT</name>
<dbReference type="RefSeq" id="WP_163915114.1">
    <property type="nucleotide sequence ID" value="NZ_JAAGWD010000004.1"/>
</dbReference>
<dbReference type="NCBIfam" id="TIGR00004">
    <property type="entry name" value="Rid family detoxifying hydrolase"/>
    <property type="match status" value="1"/>
</dbReference>
<dbReference type="SUPFAM" id="SSF55298">
    <property type="entry name" value="YjgF-like"/>
    <property type="match status" value="1"/>
</dbReference>
<dbReference type="InterPro" id="IPR006175">
    <property type="entry name" value="YjgF/YER057c/UK114"/>
</dbReference>
<dbReference type="InterPro" id="IPR035959">
    <property type="entry name" value="RutC-like_sf"/>
</dbReference>
<reference evidence="2 3" key="1">
    <citation type="submission" date="2020-02" db="EMBL/GenBank/DDBJ databases">
        <authorList>
            <person name="Kim M.K."/>
        </authorList>
    </citation>
    <scope>NUCLEOTIDE SEQUENCE [LARGE SCALE GENOMIC DNA]</scope>
    <source>
        <strain evidence="2 3">BT327</strain>
    </source>
</reference>